<reference evidence="2" key="1">
    <citation type="submission" date="2022-05" db="EMBL/GenBank/DDBJ databases">
        <title>The Musa troglodytarum L. genome provides insights into the mechanism of non-climacteric behaviour and enrichment of carotenoids.</title>
        <authorList>
            <person name="Wang J."/>
        </authorList>
    </citation>
    <scope>NUCLEOTIDE SEQUENCE</scope>
    <source>
        <tissue evidence="2">Leaf</tissue>
    </source>
</reference>
<evidence type="ECO:0000256" key="1">
    <source>
        <dbReference type="SAM" id="Phobius"/>
    </source>
</evidence>
<keyword evidence="1" id="KW-0812">Transmembrane</keyword>
<protein>
    <submittedName>
        <fullName evidence="2">Uncharacterized protein</fullName>
    </submittedName>
</protein>
<evidence type="ECO:0000313" key="2">
    <source>
        <dbReference type="EMBL" id="URD98664.1"/>
    </source>
</evidence>
<dbReference type="PANTHER" id="PTHR36789:SF1">
    <property type="entry name" value="TRANSMEMBRANE PROTEIN"/>
    <property type="match status" value="1"/>
</dbReference>
<keyword evidence="1" id="KW-1133">Transmembrane helix</keyword>
<dbReference type="OrthoDB" id="1922241at2759"/>
<dbReference type="PANTHER" id="PTHR36789">
    <property type="entry name" value="TRANSMEMBRANE PROTEIN"/>
    <property type="match status" value="1"/>
</dbReference>
<proteinExistence type="predicted"/>
<dbReference type="AlphaFoldDB" id="A0A9E7FMP0"/>
<keyword evidence="3" id="KW-1185">Reference proteome</keyword>
<accession>A0A9E7FMP0</accession>
<sequence length="184" mass="20397">MTQTWSGCLKPYKSITRLHLRRCPGMASASSLFASRLLPIPGHVRVAVYGNPTSLRVLLERRPKGDAKARRALFRVAAEGRNGLKQDDDDGGGGVDLRRDRQRPAFNLRWRDLLSPDPENIAAIALTGLLTWASVQVLFQLFVISVAILLAAVKTGFSGLIYIFEKAVDRYIALVINISLHVLY</sequence>
<feature type="transmembrane region" description="Helical" evidence="1">
    <location>
        <begin position="141"/>
        <end position="164"/>
    </location>
</feature>
<organism evidence="2 3">
    <name type="scientific">Musa troglodytarum</name>
    <name type="common">fe'i banana</name>
    <dbReference type="NCBI Taxonomy" id="320322"/>
    <lineage>
        <taxon>Eukaryota</taxon>
        <taxon>Viridiplantae</taxon>
        <taxon>Streptophyta</taxon>
        <taxon>Embryophyta</taxon>
        <taxon>Tracheophyta</taxon>
        <taxon>Spermatophyta</taxon>
        <taxon>Magnoliopsida</taxon>
        <taxon>Liliopsida</taxon>
        <taxon>Zingiberales</taxon>
        <taxon>Musaceae</taxon>
        <taxon>Musa</taxon>
    </lineage>
</organism>
<gene>
    <name evidence="2" type="ORF">MUK42_30327</name>
</gene>
<name>A0A9E7FMP0_9LILI</name>
<evidence type="ECO:0000313" key="3">
    <source>
        <dbReference type="Proteomes" id="UP001055439"/>
    </source>
</evidence>
<dbReference type="EMBL" id="CP097506">
    <property type="protein sequence ID" value="URD98664.1"/>
    <property type="molecule type" value="Genomic_DNA"/>
</dbReference>
<keyword evidence="1" id="KW-0472">Membrane</keyword>
<dbReference type="Proteomes" id="UP001055439">
    <property type="component" value="Chromosome 4"/>
</dbReference>